<feature type="domain" description="K Homology" evidence="11">
    <location>
        <begin position="198"/>
        <end position="245"/>
    </location>
</feature>
<evidence type="ECO:0000256" key="6">
    <source>
        <dbReference type="ARBA" id="ARBA00022835"/>
    </source>
</evidence>
<dbReference type="CDD" id="cd05790">
    <property type="entry name" value="S1_Rrp40"/>
    <property type="match status" value="1"/>
</dbReference>
<keyword evidence="10" id="KW-0812">Transmembrane</keyword>
<dbReference type="Gene3D" id="2.40.50.100">
    <property type="match status" value="1"/>
</dbReference>
<dbReference type="Gene3D" id="3.30.1370.10">
    <property type="entry name" value="K Homology domain, type 1"/>
    <property type="match status" value="1"/>
</dbReference>
<gene>
    <name evidence="12" type="ORF">PR048_016993</name>
</gene>
<evidence type="ECO:0000256" key="2">
    <source>
        <dbReference type="ARBA" id="ARBA00004604"/>
    </source>
</evidence>
<dbReference type="PANTHER" id="PTHR21321:SF1">
    <property type="entry name" value="EXOSOME COMPLEX COMPONENT RRP40"/>
    <property type="match status" value="1"/>
</dbReference>
<evidence type="ECO:0000313" key="13">
    <source>
        <dbReference type="Proteomes" id="UP001159363"/>
    </source>
</evidence>
<evidence type="ECO:0000259" key="11">
    <source>
        <dbReference type="Pfam" id="PF15985"/>
    </source>
</evidence>
<feature type="non-terminal residue" evidence="12">
    <location>
        <position position="1"/>
    </location>
</feature>
<evidence type="ECO:0000256" key="5">
    <source>
        <dbReference type="ARBA" id="ARBA00022552"/>
    </source>
</evidence>
<keyword evidence="13" id="KW-1185">Reference proteome</keyword>
<evidence type="ECO:0000256" key="1">
    <source>
        <dbReference type="ARBA" id="ARBA00004496"/>
    </source>
</evidence>
<dbReference type="SUPFAM" id="SSF54791">
    <property type="entry name" value="Eukaryotic type KH-domain (KH-domain type I)"/>
    <property type="match status" value="1"/>
</dbReference>
<dbReference type="InterPro" id="IPR004088">
    <property type="entry name" value="KH_dom_type_1"/>
</dbReference>
<evidence type="ECO:0000256" key="4">
    <source>
        <dbReference type="ARBA" id="ARBA00022490"/>
    </source>
</evidence>
<accession>A0ABQ9H8U7</accession>
<keyword evidence="10" id="KW-1133">Transmembrane helix</keyword>
<evidence type="ECO:0000256" key="7">
    <source>
        <dbReference type="ARBA" id="ARBA00022884"/>
    </source>
</evidence>
<sequence>FIKEEGLGAWRSYIIERYYFYVLWCICSCSVLGVVYHFVCLLTAFIMEVNVGDVVIPGDKVLGISSDDEKLRAILGPGLRFNVDDVIVTTSGILKNKHLMYWVDSHKKRYVPSRGETVVGVVTNKGGEVFRVDIGASDQASLSYLAFEGATKKLRPDVNVGDLVFARLITASRDMEPELACVDSYGKAGRLGTLSLEGFAFSCSINLVRKILHPNCPLLKILGRELPHEIAVGMNGKVWVKAKAVKETLAICNAILMAEHMSNRELEYMCDDIINALWRT</sequence>
<dbReference type="Pfam" id="PF21262">
    <property type="entry name" value="RRP40_S1"/>
    <property type="match status" value="1"/>
</dbReference>
<keyword evidence="10" id="KW-0472">Membrane</keyword>
<evidence type="ECO:0000256" key="9">
    <source>
        <dbReference type="ARBA" id="ARBA00030615"/>
    </source>
</evidence>
<evidence type="ECO:0000313" key="12">
    <source>
        <dbReference type="EMBL" id="KAJ8880523.1"/>
    </source>
</evidence>
<dbReference type="SUPFAM" id="SSF50249">
    <property type="entry name" value="Nucleic acid-binding proteins"/>
    <property type="match status" value="1"/>
</dbReference>
<keyword evidence="5" id="KW-0698">rRNA processing</keyword>
<proteinExistence type="inferred from homology"/>
<dbReference type="InterPro" id="IPR026699">
    <property type="entry name" value="Exosome_RNA_bind1/RRP40/RRP4"/>
</dbReference>
<dbReference type="InterPro" id="IPR036612">
    <property type="entry name" value="KH_dom_type_1_sf"/>
</dbReference>
<evidence type="ECO:0000256" key="10">
    <source>
        <dbReference type="SAM" id="Phobius"/>
    </source>
</evidence>
<keyword evidence="4" id="KW-0963">Cytoplasm</keyword>
<dbReference type="Gene3D" id="2.40.50.140">
    <property type="entry name" value="Nucleic acid-binding proteins"/>
    <property type="match status" value="1"/>
</dbReference>
<keyword evidence="6" id="KW-0271">Exosome</keyword>
<name>A0ABQ9H8U7_9NEOP</name>
<dbReference type="CDD" id="cd22526">
    <property type="entry name" value="KH-I_Rrp40"/>
    <property type="match status" value="1"/>
</dbReference>
<keyword evidence="7" id="KW-0694">RNA-binding</keyword>
<evidence type="ECO:0000256" key="8">
    <source>
        <dbReference type="ARBA" id="ARBA00023242"/>
    </source>
</evidence>
<dbReference type="SUPFAM" id="SSF110324">
    <property type="entry name" value="Ribosomal L27 protein-like"/>
    <property type="match status" value="1"/>
</dbReference>
<dbReference type="InterPro" id="IPR012340">
    <property type="entry name" value="NA-bd_OB-fold"/>
</dbReference>
<protein>
    <recommendedName>
        <fullName evidence="9">Ribosomal RNA-processing protein 40</fullName>
    </recommendedName>
</protein>
<dbReference type="InterPro" id="IPR037319">
    <property type="entry name" value="Rrp40_S1"/>
</dbReference>
<dbReference type="PANTHER" id="PTHR21321">
    <property type="entry name" value="PNAS-3 RELATED"/>
    <property type="match status" value="1"/>
</dbReference>
<organism evidence="12 13">
    <name type="scientific">Dryococelus australis</name>
    <dbReference type="NCBI Taxonomy" id="614101"/>
    <lineage>
        <taxon>Eukaryota</taxon>
        <taxon>Metazoa</taxon>
        <taxon>Ecdysozoa</taxon>
        <taxon>Arthropoda</taxon>
        <taxon>Hexapoda</taxon>
        <taxon>Insecta</taxon>
        <taxon>Pterygota</taxon>
        <taxon>Neoptera</taxon>
        <taxon>Polyneoptera</taxon>
        <taxon>Phasmatodea</taxon>
        <taxon>Verophasmatodea</taxon>
        <taxon>Anareolatae</taxon>
        <taxon>Phasmatidae</taxon>
        <taxon>Eurycanthinae</taxon>
        <taxon>Dryococelus</taxon>
    </lineage>
</organism>
<feature type="transmembrane region" description="Helical" evidence="10">
    <location>
        <begin position="21"/>
        <end position="47"/>
    </location>
</feature>
<comment type="caution">
    <text evidence="12">The sequence shown here is derived from an EMBL/GenBank/DDBJ whole genome shotgun (WGS) entry which is preliminary data.</text>
</comment>
<dbReference type="InterPro" id="IPR049469">
    <property type="entry name" value="RRP40_KH-I"/>
</dbReference>
<dbReference type="Proteomes" id="UP001159363">
    <property type="component" value="Chromosome 5"/>
</dbReference>
<keyword evidence="8" id="KW-0539">Nucleus</keyword>
<evidence type="ECO:0000256" key="3">
    <source>
        <dbReference type="ARBA" id="ARBA00007841"/>
    </source>
</evidence>
<comment type="subcellular location">
    <subcellularLocation>
        <location evidence="1">Cytoplasm</location>
    </subcellularLocation>
    <subcellularLocation>
        <location evidence="2">Nucleus</location>
        <location evidence="2">Nucleolus</location>
    </subcellularLocation>
</comment>
<comment type="similarity">
    <text evidence="3">Belongs to the RRP40 family.</text>
</comment>
<reference evidence="12 13" key="1">
    <citation type="submission" date="2023-02" db="EMBL/GenBank/DDBJ databases">
        <title>LHISI_Scaffold_Assembly.</title>
        <authorList>
            <person name="Stuart O.P."/>
            <person name="Cleave R."/>
            <person name="Magrath M.J.L."/>
            <person name="Mikheyev A.S."/>
        </authorList>
    </citation>
    <scope>NUCLEOTIDE SEQUENCE [LARGE SCALE GENOMIC DNA]</scope>
    <source>
        <strain evidence="12">Daus_M_001</strain>
        <tissue evidence="12">Leg muscle</tissue>
    </source>
</reference>
<dbReference type="Pfam" id="PF15985">
    <property type="entry name" value="KH_6"/>
    <property type="match status" value="1"/>
</dbReference>
<dbReference type="EMBL" id="JARBHB010000006">
    <property type="protein sequence ID" value="KAJ8880523.1"/>
    <property type="molecule type" value="Genomic_DNA"/>
</dbReference>